<dbReference type="InterPro" id="IPR011009">
    <property type="entry name" value="Kinase-like_dom_sf"/>
</dbReference>
<dbReference type="SUPFAM" id="SSF56112">
    <property type="entry name" value="Protein kinase-like (PK-like)"/>
    <property type="match status" value="1"/>
</dbReference>
<dbReference type="GO" id="GO:0004674">
    <property type="term" value="F:protein serine/threonine kinase activity"/>
    <property type="evidence" value="ECO:0007669"/>
    <property type="project" value="TreeGrafter"/>
</dbReference>
<dbReference type="InterPro" id="IPR008271">
    <property type="entry name" value="Ser/Thr_kinase_AS"/>
</dbReference>
<dbReference type="Pfam" id="PF08793">
    <property type="entry name" value="2C_adapt"/>
    <property type="match status" value="1"/>
</dbReference>
<feature type="domain" description="Protein kinase" evidence="1">
    <location>
        <begin position="100"/>
        <end position="457"/>
    </location>
</feature>
<proteinExistence type="predicted"/>
<dbReference type="KEGG" id="vg:65103329"/>
<accession>A0A6B9XI44</accession>
<organism evidence="2 3">
    <name type="scientific">Lymphocystis disease virus 4</name>
    <dbReference type="NCBI Taxonomy" id="2704413"/>
    <lineage>
        <taxon>Viruses</taxon>
        <taxon>Varidnaviria</taxon>
        <taxon>Bamfordvirae</taxon>
        <taxon>Nucleocytoviricota</taxon>
        <taxon>Megaviricetes</taxon>
        <taxon>Pimascovirales</taxon>
        <taxon>Pimascovirales incertae sedis</taxon>
        <taxon>Iridoviridae</taxon>
        <taxon>Alphairidovirinae</taxon>
        <taxon>Lymphocystivirus</taxon>
        <taxon>Lymphocystivirus micropogonias1</taxon>
    </lineage>
</organism>
<evidence type="ECO:0000259" key="1">
    <source>
        <dbReference type="PROSITE" id="PS50011"/>
    </source>
</evidence>
<dbReference type="PANTHER" id="PTHR44167">
    <property type="entry name" value="OVARIAN-SPECIFIC SERINE/THREONINE-PROTEIN KINASE LOK-RELATED"/>
    <property type="match status" value="1"/>
</dbReference>
<dbReference type="InterPro" id="IPR014901">
    <property type="entry name" value="2-cysteine_adaptor"/>
</dbReference>
<dbReference type="GeneID" id="65103329"/>
<dbReference type="InterPro" id="IPR000719">
    <property type="entry name" value="Prot_kinase_dom"/>
</dbReference>
<dbReference type="SMART" id="SM00220">
    <property type="entry name" value="S_TKc"/>
    <property type="match status" value="1"/>
</dbReference>
<dbReference type="RefSeq" id="YP_010087996.1">
    <property type="nucleotide sequence ID" value="NC_055603.1"/>
</dbReference>
<dbReference type="GO" id="GO:0005524">
    <property type="term" value="F:ATP binding"/>
    <property type="evidence" value="ECO:0007669"/>
    <property type="project" value="InterPro"/>
</dbReference>
<dbReference type="Proteomes" id="UP000678193">
    <property type="component" value="Segment"/>
</dbReference>
<evidence type="ECO:0000313" key="2">
    <source>
        <dbReference type="EMBL" id="QHR78450.1"/>
    </source>
</evidence>
<protein>
    <recommendedName>
        <fullName evidence="1">Protein kinase domain-containing protein</fullName>
    </recommendedName>
</protein>
<dbReference type="PROSITE" id="PS50011">
    <property type="entry name" value="PROTEIN_KINASE_DOM"/>
    <property type="match status" value="1"/>
</dbReference>
<dbReference type="EMBL" id="MN803438">
    <property type="protein sequence ID" value="QHR78450.1"/>
    <property type="molecule type" value="Genomic_DNA"/>
</dbReference>
<dbReference type="PROSITE" id="PS00108">
    <property type="entry name" value="PROTEIN_KINASE_ST"/>
    <property type="match status" value="1"/>
</dbReference>
<dbReference type="Gene3D" id="1.10.510.10">
    <property type="entry name" value="Transferase(Phosphotransferase) domain 1"/>
    <property type="match status" value="1"/>
</dbReference>
<dbReference type="Pfam" id="PF00069">
    <property type="entry name" value="Pkinase"/>
    <property type="match status" value="1"/>
</dbReference>
<sequence length="483" mass="55959">MKYEDFVKKCKNPFFICESFANNPTINPITSRKISSNGQVYKNLVKFCDSIRRVNAEATIEVEGDRIAYMQKVKTELRSLNLNRGDYCVTREDSVLRGFLDNVQLLDIGGYGRIYKVNYKGLKFVFKEILLEDNDRKVLVDTEPLFWDQWTKVYPLEIYIFKLTDRLIETNKSPHFIYSAGGGLCSNCILSTLNYTHRKGSCYVIAMELADFTLTDILNDLTDEDIKIAVQQLLLGLTILHAEYGIFHGDLKSDNILVKRVEPGGYIKYEIFDRDFYVKNNGLLFLIADFNISKIYHGKYALTKFRGNKYAEAVPTGLSPGWGSEAGYELTLKPFSTRKFLSFGKNRKMEVVENRFLRTWFNEKNEVVGRYTINRFSVGIDVGSEIVIDFNDMRRFYEFNFAYDIQDILAMFKGGRAFAQPMNHKGRHKPVTFLNDLILTRPNAVELYNISAAKYFFADIAVAYLFPETKIYKPVFQRYSYKN</sequence>
<keyword evidence="3" id="KW-1185">Reference proteome</keyword>
<name>A0A6B9XI44_9VIRU</name>
<dbReference type="PANTHER" id="PTHR44167:SF24">
    <property type="entry name" value="SERINE_THREONINE-PROTEIN KINASE CHK2"/>
    <property type="match status" value="1"/>
</dbReference>
<evidence type="ECO:0000313" key="3">
    <source>
        <dbReference type="Proteomes" id="UP000678193"/>
    </source>
</evidence>
<reference evidence="2" key="1">
    <citation type="journal article" date="2020" name="Arch. Virol.">
        <title>Complete genome sequence and analysis of a novel lymphocystivirus detected in whitemouth croaker (Micropogonias furnieri): lymphocystis disease virus 4.</title>
        <authorList>
            <person name="Doszpoly A."/>
            <person name="Kajan G.L."/>
            <person name="Puentes R."/>
            <person name="Perretta A."/>
        </authorList>
    </citation>
    <scope>NUCLEOTIDE SEQUENCE</scope>
    <source>
        <strain evidence="2">LCDV-WC</strain>
    </source>
</reference>